<dbReference type="GO" id="GO:0003824">
    <property type="term" value="F:catalytic activity"/>
    <property type="evidence" value="ECO:0007669"/>
    <property type="project" value="InterPro"/>
</dbReference>
<feature type="transmembrane region" description="Helical" evidence="1">
    <location>
        <begin position="35"/>
        <end position="54"/>
    </location>
</feature>
<dbReference type="InterPro" id="IPR036691">
    <property type="entry name" value="Endo/exonu/phosph_ase_sf"/>
</dbReference>
<dbReference type="AlphaFoldDB" id="A0A090Q541"/>
<keyword evidence="4" id="KW-1185">Reference proteome</keyword>
<dbReference type="InterPro" id="IPR005135">
    <property type="entry name" value="Endo/exonuclease/phosphatase"/>
</dbReference>
<dbReference type="Gene3D" id="3.60.10.10">
    <property type="entry name" value="Endonuclease/exonuclease/phosphatase"/>
    <property type="match status" value="1"/>
</dbReference>
<proteinExistence type="predicted"/>
<dbReference type="Pfam" id="PF03372">
    <property type="entry name" value="Exo_endo_phos"/>
    <property type="match status" value="1"/>
</dbReference>
<dbReference type="STRING" id="319236.BST91_04945"/>
<protein>
    <recommendedName>
        <fullName evidence="2">Endonuclease/exonuclease/phosphatase domain-containing protein</fullName>
    </recommendedName>
</protein>
<gene>
    <name evidence="3" type="ORF">JCM19294_738</name>
</gene>
<dbReference type="eggNOG" id="COG3021">
    <property type="taxonomic scope" value="Bacteria"/>
</dbReference>
<organism evidence="3 4">
    <name type="scientific">Nonlabens tegetincola</name>
    <dbReference type="NCBI Taxonomy" id="323273"/>
    <lineage>
        <taxon>Bacteria</taxon>
        <taxon>Pseudomonadati</taxon>
        <taxon>Bacteroidota</taxon>
        <taxon>Flavobacteriia</taxon>
        <taxon>Flavobacteriales</taxon>
        <taxon>Flavobacteriaceae</taxon>
        <taxon>Nonlabens</taxon>
    </lineage>
</organism>
<evidence type="ECO:0000259" key="2">
    <source>
        <dbReference type="Pfam" id="PF03372"/>
    </source>
</evidence>
<feature type="transmembrane region" description="Helical" evidence="1">
    <location>
        <begin position="66"/>
        <end position="86"/>
    </location>
</feature>
<reference evidence="3" key="1">
    <citation type="journal article" date="2014" name="Genome Announc.">
        <title>Draft Genome Sequences of Marine Flavobacterium Nonlabens Strains NR17, NR24, NR27, NR32, NR33, and Ara13.</title>
        <authorList>
            <person name="Nakanishi M."/>
            <person name="Meirelles P."/>
            <person name="Suzuki R."/>
            <person name="Takatani N."/>
            <person name="Mino S."/>
            <person name="Suda W."/>
            <person name="Oshima K."/>
            <person name="Hattori M."/>
            <person name="Ohkuma M."/>
            <person name="Hosokawa M."/>
            <person name="Miyashita K."/>
            <person name="Thompson F.L."/>
            <person name="Niwa A."/>
            <person name="Sawabe T."/>
            <person name="Sawabe T."/>
        </authorList>
    </citation>
    <scope>NUCLEOTIDE SEQUENCE [LARGE SCALE GENOMIC DNA]</scope>
    <source>
        <strain evidence="3">JCM 19294</strain>
    </source>
</reference>
<keyword evidence="1" id="KW-0472">Membrane</keyword>
<comment type="caution">
    <text evidence="3">The sequence shown here is derived from an EMBL/GenBank/DDBJ whole genome shotgun (WGS) entry which is preliminary data.</text>
</comment>
<feature type="domain" description="Endonuclease/exonuclease/phosphatase" evidence="2">
    <location>
        <begin position="111"/>
        <end position="315"/>
    </location>
</feature>
<evidence type="ECO:0000313" key="3">
    <source>
        <dbReference type="EMBL" id="GAK98105.1"/>
    </source>
</evidence>
<dbReference type="SUPFAM" id="SSF56219">
    <property type="entry name" value="DNase I-like"/>
    <property type="match status" value="1"/>
</dbReference>
<dbReference type="EMBL" id="BBML01000009">
    <property type="protein sequence ID" value="GAK98105.1"/>
    <property type="molecule type" value="Genomic_DNA"/>
</dbReference>
<keyword evidence="1" id="KW-1133">Transmembrane helix</keyword>
<sequence length="369" mass="43059">MNWRKLFQVFGIVAALLSLMPLVAADFWWIRIFDFPHLLLTSFTFIAIVLYFFVFKPKFINDYTYILILLACFGFQLTKIIPYTFLYPTELLETQKVSNQQDDISLYVVNVLQKNKDQSAVIKDIKDVNPDIVLALETDQKWANSFRTKLQNKYPFVVEQPQDNTYGMLLYSKLPLSDTKINFLVDKEIPSIETKATTSQGEIIQLYAVHPTPPMPQHNPMSSDRDKELMLVALKAHENDLPVVVMGDFNDVIWSDATQLTQRIGKLLDPKKGRGFYNSYHAEYFPLRWPLDHILVSNDFRFVAMEIRPYVGSDHYPLYLKVSLESEIKEEQPVQIIEKQDWQRCKDQMSKNGMSSFLELPNQLRDFMN</sequence>
<dbReference type="Proteomes" id="UP000029221">
    <property type="component" value="Unassembled WGS sequence"/>
</dbReference>
<evidence type="ECO:0000256" key="1">
    <source>
        <dbReference type="SAM" id="Phobius"/>
    </source>
</evidence>
<keyword evidence="1" id="KW-0812">Transmembrane</keyword>
<dbReference type="RefSeq" id="WP_042280138.1">
    <property type="nucleotide sequence ID" value="NZ_BBML01000009.1"/>
</dbReference>
<name>A0A090Q541_9FLAO</name>
<accession>A0A090Q541</accession>
<evidence type="ECO:0000313" key="4">
    <source>
        <dbReference type="Proteomes" id="UP000029221"/>
    </source>
</evidence>